<dbReference type="InterPro" id="IPR007801">
    <property type="entry name" value="MbnB/TglH/ChrH"/>
</dbReference>
<evidence type="ECO:0008006" key="3">
    <source>
        <dbReference type="Google" id="ProtNLM"/>
    </source>
</evidence>
<accession>A0A839YYG1</accession>
<dbReference type="PANTHER" id="PTHR42194">
    <property type="entry name" value="UPF0276 PROTEIN HI_1600"/>
    <property type="match status" value="1"/>
</dbReference>
<dbReference type="Proteomes" id="UP000578569">
    <property type="component" value="Unassembled WGS sequence"/>
</dbReference>
<protein>
    <recommendedName>
        <fullName evidence="3">DUF692 domain-containing protein</fullName>
    </recommendedName>
</protein>
<dbReference type="AlphaFoldDB" id="A0A839YYG1"/>
<dbReference type="SUPFAM" id="SSF51658">
    <property type="entry name" value="Xylose isomerase-like"/>
    <property type="match status" value="1"/>
</dbReference>
<proteinExistence type="predicted"/>
<comment type="caution">
    <text evidence="1">The sequence shown here is derived from an EMBL/GenBank/DDBJ whole genome shotgun (WGS) entry which is preliminary data.</text>
</comment>
<reference evidence="1 2" key="1">
    <citation type="submission" date="2020-08" db="EMBL/GenBank/DDBJ databases">
        <title>Genomic Encyclopedia of Type Strains, Phase IV (KMG-IV): sequencing the most valuable type-strain genomes for metagenomic binning, comparative biology and taxonomic classification.</title>
        <authorList>
            <person name="Goeker M."/>
        </authorList>
    </citation>
    <scope>NUCLEOTIDE SEQUENCE [LARGE SCALE GENOMIC DNA]</scope>
    <source>
        <strain evidence="1 2">DSM 24194</strain>
    </source>
</reference>
<evidence type="ECO:0000313" key="2">
    <source>
        <dbReference type="Proteomes" id="UP000578569"/>
    </source>
</evidence>
<keyword evidence="2" id="KW-1185">Reference proteome</keyword>
<sequence>MHRWLEAVREAVPVSFHSVGLSLGDPDGVDLAELDRLAALCERYEPALVSDHLSWSSLSGEHFPDLLPLPMTRASLDHFAAQVAIVQERLGRAMLVENPSRMIAFAGDEYSEEQFLSELVRRTGCGLILDVNNVIVQSINLGIDAVAYLDAIDGAAVGEVHVAGHAIEEHGKERLAIDDHGSPVSEECWALLERLLARIGPRPVLVERDNALPAFAELAAEAARADAICERSLAHAA</sequence>
<dbReference type="Gene3D" id="3.20.20.150">
    <property type="entry name" value="Divalent-metal-dependent TIM barrel enzymes"/>
    <property type="match status" value="1"/>
</dbReference>
<dbReference type="PANTHER" id="PTHR42194:SF1">
    <property type="entry name" value="UPF0276 PROTEIN HI_1600"/>
    <property type="match status" value="1"/>
</dbReference>
<dbReference type="InterPro" id="IPR036237">
    <property type="entry name" value="Xyl_isomerase-like_sf"/>
</dbReference>
<dbReference type="EMBL" id="JACICF010000001">
    <property type="protein sequence ID" value="MBB3764046.1"/>
    <property type="molecule type" value="Genomic_DNA"/>
</dbReference>
<evidence type="ECO:0000313" key="1">
    <source>
        <dbReference type="EMBL" id="MBB3764046.1"/>
    </source>
</evidence>
<gene>
    <name evidence="1" type="ORF">FHS50_001069</name>
</gene>
<organism evidence="1 2">
    <name type="scientific">Sphingomicrobium lutaoense</name>
    <dbReference type="NCBI Taxonomy" id="515949"/>
    <lineage>
        <taxon>Bacteria</taxon>
        <taxon>Pseudomonadati</taxon>
        <taxon>Pseudomonadota</taxon>
        <taxon>Alphaproteobacteria</taxon>
        <taxon>Sphingomonadales</taxon>
        <taxon>Sphingomonadaceae</taxon>
        <taxon>Sphingomicrobium</taxon>
    </lineage>
</organism>
<name>A0A839YYG1_9SPHN</name>
<dbReference type="NCBIfam" id="NF003818">
    <property type="entry name" value="PRK05409.1"/>
    <property type="match status" value="1"/>
</dbReference>
<dbReference type="Pfam" id="PF05114">
    <property type="entry name" value="MbnB_TglH_ChrH"/>
    <property type="match status" value="1"/>
</dbReference>